<evidence type="ECO:0000259" key="2">
    <source>
        <dbReference type="Pfam" id="PF00080"/>
    </source>
</evidence>
<proteinExistence type="predicted"/>
<evidence type="ECO:0000313" key="3">
    <source>
        <dbReference type="EMBL" id="MBV7257776.1"/>
    </source>
</evidence>
<sequence>MKRIGPVLGASTAVCLAMAIAACAAGADDETVQAASSAPPPPSSVAYAQLTGAAGTFHGRAVFTDVGNDISVDVKFQNLPGGTHGVHIHAVGRCAAPDFTSAGGHWNPTDEAHPRHKGDLGNVTANADGTAQLRAIVSGASLLDGEISLIDFDGAALIVHAMADDMISQPSGAAGARIACSAITVG</sequence>
<dbReference type="InterPro" id="IPR024134">
    <property type="entry name" value="SOD_Cu/Zn_/chaperone"/>
</dbReference>
<dbReference type="PANTHER" id="PTHR10003">
    <property type="entry name" value="SUPEROXIDE DISMUTASE CU-ZN -RELATED"/>
    <property type="match status" value="1"/>
</dbReference>
<dbReference type="Pfam" id="PF00080">
    <property type="entry name" value="Sod_Cu"/>
    <property type="match status" value="1"/>
</dbReference>
<organism evidence="3 4">
    <name type="scientific">Pacificimonas pallii</name>
    <dbReference type="NCBI Taxonomy" id="2827236"/>
    <lineage>
        <taxon>Bacteria</taxon>
        <taxon>Pseudomonadati</taxon>
        <taxon>Pseudomonadota</taxon>
        <taxon>Alphaproteobacteria</taxon>
        <taxon>Sphingomonadales</taxon>
        <taxon>Sphingosinicellaceae</taxon>
        <taxon>Pacificimonas</taxon>
    </lineage>
</organism>
<evidence type="ECO:0000256" key="1">
    <source>
        <dbReference type="SAM" id="SignalP"/>
    </source>
</evidence>
<accession>A0ABS6SIM7</accession>
<comment type="caution">
    <text evidence="3">The sequence shown here is derived from an EMBL/GenBank/DDBJ whole genome shotgun (WGS) entry which is preliminary data.</text>
</comment>
<dbReference type="Proteomes" id="UP000722336">
    <property type="component" value="Unassembled WGS sequence"/>
</dbReference>
<dbReference type="PROSITE" id="PS51257">
    <property type="entry name" value="PROKAR_LIPOPROTEIN"/>
    <property type="match status" value="1"/>
</dbReference>
<evidence type="ECO:0000313" key="4">
    <source>
        <dbReference type="Proteomes" id="UP000722336"/>
    </source>
</evidence>
<protein>
    <submittedName>
        <fullName evidence="3">Superoxide dismutase family protein</fullName>
    </submittedName>
</protein>
<name>A0ABS6SIM7_9SPHN</name>
<feature type="chain" id="PRO_5047054317" evidence="1">
    <location>
        <begin position="28"/>
        <end position="186"/>
    </location>
</feature>
<dbReference type="RefSeq" id="WP_218446626.1">
    <property type="nucleotide sequence ID" value="NZ_JAGSPA010000005.1"/>
</dbReference>
<feature type="signal peptide" evidence="1">
    <location>
        <begin position="1"/>
        <end position="27"/>
    </location>
</feature>
<dbReference type="EMBL" id="JAGSPA010000005">
    <property type="protein sequence ID" value="MBV7257776.1"/>
    <property type="molecule type" value="Genomic_DNA"/>
</dbReference>
<dbReference type="InterPro" id="IPR001424">
    <property type="entry name" value="SOD_Cu_Zn_dom"/>
</dbReference>
<keyword evidence="1" id="KW-0732">Signal</keyword>
<feature type="domain" description="Superoxide dismutase copper/zinc binding" evidence="2">
    <location>
        <begin position="58"/>
        <end position="183"/>
    </location>
</feature>
<reference evidence="3 4" key="1">
    <citation type="submission" date="2021-04" db="EMBL/GenBank/DDBJ databases">
        <authorList>
            <person name="Pira H."/>
            <person name="Risdian C."/>
            <person name="Wink J."/>
        </authorList>
    </citation>
    <scope>NUCLEOTIDE SEQUENCE [LARGE SCALE GENOMIC DNA]</scope>
    <source>
        <strain evidence="3 4">WHA3</strain>
    </source>
</reference>
<keyword evidence="4" id="KW-1185">Reference proteome</keyword>
<gene>
    <name evidence="3" type="ORF">KCG44_13400</name>
</gene>